<proteinExistence type="inferred from homology"/>
<feature type="domain" description="PhoU" evidence="8">
    <location>
        <begin position="17"/>
        <end position="101"/>
    </location>
</feature>
<protein>
    <recommendedName>
        <fullName evidence="7">Phosphate-specific transport system accessory protein PhoU</fullName>
    </recommendedName>
</protein>
<dbReference type="GO" id="GO:0045936">
    <property type="term" value="P:negative regulation of phosphate metabolic process"/>
    <property type="evidence" value="ECO:0007669"/>
    <property type="project" value="InterPro"/>
</dbReference>
<evidence type="ECO:0000313" key="10">
    <source>
        <dbReference type="Proteomes" id="UP000316609"/>
    </source>
</evidence>
<dbReference type="PIRSF" id="PIRSF003107">
    <property type="entry name" value="PhoU"/>
    <property type="match status" value="1"/>
</dbReference>
<dbReference type="Pfam" id="PF01895">
    <property type="entry name" value="PhoU"/>
    <property type="match status" value="2"/>
</dbReference>
<comment type="function">
    <text evidence="7">Plays a role in the regulation of phosphate uptake.</text>
</comment>
<dbReference type="InterPro" id="IPR026022">
    <property type="entry name" value="PhoU_dom"/>
</dbReference>
<dbReference type="AlphaFoldDB" id="A0A538TR56"/>
<comment type="similarity">
    <text evidence="2 7">Belongs to the PhoU family.</text>
</comment>
<evidence type="ECO:0000259" key="8">
    <source>
        <dbReference type="Pfam" id="PF01895"/>
    </source>
</evidence>
<comment type="subunit">
    <text evidence="3 7">Homodimer.</text>
</comment>
<accession>A0A538TR56</accession>
<organism evidence="9 10">
    <name type="scientific">Eiseniibacteriota bacterium</name>
    <dbReference type="NCBI Taxonomy" id="2212470"/>
    <lineage>
        <taxon>Bacteria</taxon>
        <taxon>Candidatus Eiseniibacteriota</taxon>
    </lineage>
</organism>
<evidence type="ECO:0000256" key="6">
    <source>
        <dbReference type="ARBA" id="ARBA00022592"/>
    </source>
</evidence>
<evidence type="ECO:0000256" key="4">
    <source>
        <dbReference type="ARBA" id="ARBA00022448"/>
    </source>
</evidence>
<reference evidence="9 10" key="1">
    <citation type="journal article" date="2019" name="Nat. Microbiol.">
        <title>Mediterranean grassland soil C-N compound turnover is dependent on rainfall and depth, and is mediated by genomically divergent microorganisms.</title>
        <authorList>
            <person name="Diamond S."/>
            <person name="Andeer P.F."/>
            <person name="Li Z."/>
            <person name="Crits-Christoph A."/>
            <person name="Burstein D."/>
            <person name="Anantharaman K."/>
            <person name="Lane K.R."/>
            <person name="Thomas B.C."/>
            <person name="Pan C."/>
            <person name="Northen T.R."/>
            <person name="Banfield J.F."/>
        </authorList>
    </citation>
    <scope>NUCLEOTIDE SEQUENCE [LARGE SCALE GENOMIC DNA]</scope>
    <source>
        <strain evidence="9">WS_8</strain>
    </source>
</reference>
<evidence type="ECO:0000256" key="1">
    <source>
        <dbReference type="ARBA" id="ARBA00004496"/>
    </source>
</evidence>
<comment type="subcellular location">
    <subcellularLocation>
        <location evidence="1 7">Cytoplasm</location>
    </subcellularLocation>
</comment>
<dbReference type="FunFam" id="1.20.58.220:FF:000004">
    <property type="entry name" value="Phosphate-specific transport system accessory protein PhoU"/>
    <property type="match status" value="1"/>
</dbReference>
<dbReference type="GO" id="GO:0030643">
    <property type="term" value="P:intracellular phosphate ion homeostasis"/>
    <property type="evidence" value="ECO:0007669"/>
    <property type="project" value="InterPro"/>
</dbReference>
<feature type="domain" description="PhoU" evidence="8">
    <location>
        <begin position="119"/>
        <end position="204"/>
    </location>
</feature>
<dbReference type="EMBL" id="VBOY01000062">
    <property type="protein sequence ID" value="TMQ66102.1"/>
    <property type="molecule type" value="Genomic_DNA"/>
</dbReference>
<dbReference type="SUPFAM" id="SSF109755">
    <property type="entry name" value="PhoU-like"/>
    <property type="match status" value="1"/>
</dbReference>
<keyword evidence="4 7" id="KW-0813">Transport</keyword>
<dbReference type="Proteomes" id="UP000316609">
    <property type="component" value="Unassembled WGS sequence"/>
</dbReference>
<dbReference type="PANTHER" id="PTHR42930">
    <property type="entry name" value="PHOSPHATE-SPECIFIC TRANSPORT SYSTEM ACCESSORY PROTEIN PHOU"/>
    <property type="match status" value="1"/>
</dbReference>
<dbReference type="NCBIfam" id="TIGR02135">
    <property type="entry name" value="phoU_full"/>
    <property type="match status" value="1"/>
</dbReference>
<dbReference type="Gene3D" id="1.20.58.220">
    <property type="entry name" value="Phosphate transport system protein phou homolog 2, domain 2"/>
    <property type="match status" value="2"/>
</dbReference>
<evidence type="ECO:0000256" key="5">
    <source>
        <dbReference type="ARBA" id="ARBA00022490"/>
    </source>
</evidence>
<evidence type="ECO:0000256" key="3">
    <source>
        <dbReference type="ARBA" id="ARBA00011738"/>
    </source>
</evidence>
<evidence type="ECO:0000256" key="2">
    <source>
        <dbReference type="ARBA" id="ARBA00008107"/>
    </source>
</evidence>
<keyword evidence="5 7" id="KW-0963">Cytoplasm</keyword>
<dbReference type="PANTHER" id="PTHR42930:SF3">
    <property type="entry name" value="PHOSPHATE-SPECIFIC TRANSPORT SYSTEM ACCESSORY PROTEIN PHOU"/>
    <property type="match status" value="1"/>
</dbReference>
<dbReference type="InterPro" id="IPR028366">
    <property type="entry name" value="PhoU"/>
</dbReference>
<dbReference type="GO" id="GO:0006817">
    <property type="term" value="P:phosphate ion transport"/>
    <property type="evidence" value="ECO:0007669"/>
    <property type="project" value="UniProtKB-KW"/>
</dbReference>
<comment type="caution">
    <text evidence="9">The sequence shown here is derived from an EMBL/GenBank/DDBJ whole genome shotgun (WGS) entry which is preliminary data.</text>
</comment>
<gene>
    <name evidence="9" type="primary">phoU</name>
    <name evidence="9" type="ORF">E6K78_06885</name>
</gene>
<evidence type="ECO:0000313" key="9">
    <source>
        <dbReference type="EMBL" id="TMQ66102.1"/>
    </source>
</evidence>
<dbReference type="InterPro" id="IPR038078">
    <property type="entry name" value="PhoU-like_sf"/>
</dbReference>
<evidence type="ECO:0000256" key="7">
    <source>
        <dbReference type="PIRNR" id="PIRNR003107"/>
    </source>
</evidence>
<keyword evidence="6 7" id="KW-0592">Phosphate transport</keyword>
<sequence length="228" mass="25791">MERHFDQELQALKDDLLGMGGRVEAIIVKSVEGLKRRDLRLAEEVIADDMAIDRLEIEIDERCVSLLARRQPMAVDLRFITSALKIVNDLERVGDHAVNIAGSTKRLVEWPPLKPLVDIPRMAELAAGMLRESLDAFVRGDAATARRLVRRDDEVDNLNRQVFRELVSYMIEDTTTITRAMELILVARNLERVADLATNVAEEVVFIAEARIIKHHAEERIGGDFGRS</sequence>
<dbReference type="GO" id="GO:0005737">
    <property type="term" value="C:cytoplasm"/>
    <property type="evidence" value="ECO:0007669"/>
    <property type="project" value="UniProtKB-SubCell"/>
</dbReference>
<name>A0A538TR56_UNCEI</name>